<sequence length="20" mass="2200">MRLTSGKSEERATPTSLHQA</sequence>
<reference evidence="2" key="1">
    <citation type="submission" date="2014-09" db="EMBL/GenBank/DDBJ databases">
        <authorList>
            <person name="Magalhaes I.L.F."/>
            <person name="Oliveira U."/>
            <person name="Santos F.R."/>
            <person name="Vidigal T.H.D.A."/>
            <person name="Brescovit A.D."/>
            <person name="Santos A.J."/>
        </authorList>
    </citation>
    <scope>NUCLEOTIDE SEQUENCE</scope>
    <source>
        <tissue evidence="2">Shoot tissue taken approximately 20 cm above the soil surface</tissue>
    </source>
</reference>
<evidence type="ECO:0000256" key="1">
    <source>
        <dbReference type="SAM" id="MobiDB-lite"/>
    </source>
</evidence>
<accession>A0A0A9GZQ7</accession>
<proteinExistence type="predicted"/>
<feature type="region of interest" description="Disordered" evidence="1">
    <location>
        <begin position="1"/>
        <end position="20"/>
    </location>
</feature>
<reference evidence="2" key="2">
    <citation type="journal article" date="2015" name="Data Brief">
        <title>Shoot transcriptome of the giant reed, Arundo donax.</title>
        <authorList>
            <person name="Barrero R.A."/>
            <person name="Guerrero F.D."/>
            <person name="Moolhuijzen P."/>
            <person name="Goolsby J.A."/>
            <person name="Tidwell J."/>
            <person name="Bellgard S.E."/>
            <person name="Bellgard M.I."/>
        </authorList>
    </citation>
    <scope>NUCLEOTIDE SEQUENCE</scope>
    <source>
        <tissue evidence="2">Shoot tissue taken approximately 20 cm above the soil surface</tissue>
    </source>
</reference>
<evidence type="ECO:0000313" key="2">
    <source>
        <dbReference type="EMBL" id="JAE28061.1"/>
    </source>
</evidence>
<organism evidence="2">
    <name type="scientific">Arundo donax</name>
    <name type="common">Giant reed</name>
    <name type="synonym">Donax arundinaceus</name>
    <dbReference type="NCBI Taxonomy" id="35708"/>
    <lineage>
        <taxon>Eukaryota</taxon>
        <taxon>Viridiplantae</taxon>
        <taxon>Streptophyta</taxon>
        <taxon>Embryophyta</taxon>
        <taxon>Tracheophyta</taxon>
        <taxon>Spermatophyta</taxon>
        <taxon>Magnoliopsida</taxon>
        <taxon>Liliopsida</taxon>
        <taxon>Poales</taxon>
        <taxon>Poaceae</taxon>
        <taxon>PACMAD clade</taxon>
        <taxon>Arundinoideae</taxon>
        <taxon>Arundineae</taxon>
        <taxon>Arundo</taxon>
    </lineage>
</organism>
<dbReference type="EMBL" id="GBRH01169835">
    <property type="protein sequence ID" value="JAE28061.1"/>
    <property type="molecule type" value="Transcribed_RNA"/>
</dbReference>
<dbReference type="AlphaFoldDB" id="A0A0A9GZQ7"/>
<name>A0A0A9GZQ7_ARUDO</name>
<protein>
    <submittedName>
        <fullName evidence="2">Uncharacterized protein</fullName>
    </submittedName>
</protein>